<dbReference type="PROSITE" id="PS00588">
    <property type="entry name" value="FLAGELLA_BB_ROD"/>
    <property type="match status" value="1"/>
</dbReference>
<dbReference type="InterPro" id="IPR019776">
    <property type="entry name" value="Flagellar_basal_body_rod_CS"/>
</dbReference>
<evidence type="ECO:0000259" key="7">
    <source>
        <dbReference type="Pfam" id="PF00460"/>
    </source>
</evidence>
<reference evidence="9" key="1">
    <citation type="submission" date="2020-08" db="EMBL/GenBank/DDBJ databases">
        <title>Genome public.</title>
        <authorList>
            <person name="Liu C."/>
            <person name="Sun Q."/>
        </authorList>
    </citation>
    <scope>NUCLEOTIDE SEQUENCE</scope>
    <source>
        <strain evidence="9">NSJ-55</strain>
    </source>
</reference>
<dbReference type="Proteomes" id="UP000652477">
    <property type="component" value="Unassembled WGS sequence"/>
</dbReference>
<keyword evidence="9" id="KW-0966">Cell projection</keyword>
<sequence length="148" mass="16384">MSFLNTLSISGSGMTAQRLRLDVTANNIANIETTRTEDGGPYRRKMVILEAKEPSFQKVFENTLHEQQVYTEGKGVRVSAVIEDETELKPVYDPEHPDADAEGYVMMPNIDLVKETADAMAATQAYQANITAFNATKLMAQKALEIGR</sequence>
<evidence type="ECO:0000256" key="6">
    <source>
        <dbReference type="RuleBase" id="RU362062"/>
    </source>
</evidence>
<name>A0A923LIC8_9FIRM</name>
<dbReference type="AlphaFoldDB" id="A0A923LIC8"/>
<evidence type="ECO:0000256" key="1">
    <source>
        <dbReference type="ARBA" id="ARBA00004117"/>
    </source>
</evidence>
<keyword evidence="10" id="KW-1185">Reference proteome</keyword>
<evidence type="ECO:0000313" key="10">
    <source>
        <dbReference type="Proteomes" id="UP000652477"/>
    </source>
</evidence>
<keyword evidence="9" id="KW-0969">Cilium</keyword>
<dbReference type="InterPro" id="IPR006299">
    <property type="entry name" value="FlgC"/>
</dbReference>
<comment type="similarity">
    <text evidence="2">Belongs to the flagella basal body rod proteins family.</text>
</comment>
<evidence type="ECO:0000259" key="8">
    <source>
        <dbReference type="Pfam" id="PF06429"/>
    </source>
</evidence>
<proteinExistence type="inferred from homology"/>
<keyword evidence="9" id="KW-0282">Flagellum</keyword>
<comment type="subunit">
    <text evidence="5 6">The basal body constitutes a major portion of the flagellar organelle and consists of four rings (L,P,S, and M) mounted on a central rod. The rod consists of about 26 subunits of FlgG in the distal portion, and FlgB, FlgC and FlgF are thought to build up the proximal portion of the rod with about 6 subunits each.</text>
</comment>
<dbReference type="GO" id="GO:0030694">
    <property type="term" value="C:bacterial-type flagellum basal body, rod"/>
    <property type="evidence" value="ECO:0007669"/>
    <property type="project" value="UniProtKB-UniRule"/>
</dbReference>
<evidence type="ECO:0000256" key="5">
    <source>
        <dbReference type="ARBA" id="ARBA00025933"/>
    </source>
</evidence>
<feature type="domain" description="Flagellar basal-body/hook protein C-terminal" evidence="8">
    <location>
        <begin position="102"/>
        <end position="145"/>
    </location>
</feature>
<accession>A0A923LIC8</accession>
<dbReference type="EMBL" id="JACOPF010000002">
    <property type="protein sequence ID" value="MBC5689347.1"/>
    <property type="molecule type" value="Genomic_DNA"/>
</dbReference>
<organism evidence="9 10">
    <name type="scientific">Mediterraneibacter hominis</name>
    <dbReference type="NCBI Taxonomy" id="2763054"/>
    <lineage>
        <taxon>Bacteria</taxon>
        <taxon>Bacillati</taxon>
        <taxon>Bacillota</taxon>
        <taxon>Clostridia</taxon>
        <taxon>Lachnospirales</taxon>
        <taxon>Lachnospiraceae</taxon>
        <taxon>Mediterraneibacter</taxon>
    </lineage>
</organism>
<dbReference type="InterPro" id="IPR001444">
    <property type="entry name" value="Flag_bb_rod_N"/>
</dbReference>
<feature type="domain" description="Flagellar basal body rod protein N-terminal" evidence="7">
    <location>
        <begin position="9"/>
        <end position="34"/>
    </location>
</feature>
<gene>
    <name evidence="9" type="primary">flgC</name>
    <name evidence="9" type="ORF">H8S37_10505</name>
</gene>
<dbReference type="InterPro" id="IPR010930">
    <property type="entry name" value="Flg_bb/hook_C_dom"/>
</dbReference>
<dbReference type="Pfam" id="PF00460">
    <property type="entry name" value="Flg_bb_rod"/>
    <property type="match status" value="1"/>
</dbReference>
<evidence type="ECO:0000256" key="2">
    <source>
        <dbReference type="ARBA" id="ARBA00009677"/>
    </source>
</evidence>
<dbReference type="Pfam" id="PF06429">
    <property type="entry name" value="Flg_bbr_C"/>
    <property type="match status" value="1"/>
</dbReference>
<keyword evidence="4 6" id="KW-0975">Bacterial flagellum</keyword>
<evidence type="ECO:0000256" key="4">
    <source>
        <dbReference type="ARBA" id="ARBA00023143"/>
    </source>
</evidence>
<dbReference type="NCBIfam" id="TIGR01395">
    <property type="entry name" value="FlgC"/>
    <property type="match status" value="1"/>
</dbReference>
<dbReference type="RefSeq" id="WP_186876019.1">
    <property type="nucleotide sequence ID" value="NZ_JACOPF010000002.1"/>
</dbReference>
<dbReference type="GO" id="GO:0071978">
    <property type="term" value="P:bacterial-type flagellum-dependent swarming motility"/>
    <property type="evidence" value="ECO:0007669"/>
    <property type="project" value="TreeGrafter"/>
</dbReference>
<dbReference type="PANTHER" id="PTHR30435:SF2">
    <property type="entry name" value="FLAGELLAR BASAL-BODY ROD PROTEIN FLGC"/>
    <property type="match status" value="1"/>
</dbReference>
<comment type="subcellular location">
    <subcellularLocation>
        <location evidence="1 6">Bacterial flagellum basal body</location>
    </subcellularLocation>
</comment>
<comment type="caution">
    <text evidence="9">The sequence shown here is derived from an EMBL/GenBank/DDBJ whole genome shotgun (WGS) entry which is preliminary data.</text>
</comment>
<evidence type="ECO:0000256" key="3">
    <source>
        <dbReference type="ARBA" id="ARBA00017941"/>
    </source>
</evidence>
<evidence type="ECO:0000313" key="9">
    <source>
        <dbReference type="EMBL" id="MBC5689347.1"/>
    </source>
</evidence>
<protein>
    <recommendedName>
        <fullName evidence="3 6">Flagellar basal-body rod protein FlgC</fullName>
    </recommendedName>
</protein>
<dbReference type="PANTHER" id="PTHR30435">
    <property type="entry name" value="FLAGELLAR PROTEIN"/>
    <property type="match status" value="1"/>
</dbReference>